<accession>A0A9P4MVF0</accession>
<keyword evidence="11" id="KW-1185">Reference proteome</keyword>
<keyword evidence="4" id="KW-0256">Endoplasmic reticulum</keyword>
<organism evidence="10 11">
    <name type="scientific">Delitschia confertaspora ATCC 74209</name>
    <dbReference type="NCBI Taxonomy" id="1513339"/>
    <lineage>
        <taxon>Eukaryota</taxon>
        <taxon>Fungi</taxon>
        <taxon>Dikarya</taxon>
        <taxon>Ascomycota</taxon>
        <taxon>Pezizomycotina</taxon>
        <taxon>Dothideomycetes</taxon>
        <taxon>Pleosporomycetidae</taxon>
        <taxon>Pleosporales</taxon>
        <taxon>Delitschiaceae</taxon>
        <taxon>Delitschia</taxon>
    </lineage>
</organism>
<dbReference type="InterPro" id="IPR051987">
    <property type="entry name" value="Sigma-2_receptor-like"/>
</dbReference>
<name>A0A9P4MVF0_9PLEO</name>
<protein>
    <recommendedName>
        <fullName evidence="9">EXPERA domain-containing protein</fullName>
    </recommendedName>
</protein>
<feature type="domain" description="EXPERA" evidence="9">
    <location>
        <begin position="11"/>
        <end position="130"/>
    </location>
</feature>
<comment type="subcellular location">
    <subcellularLocation>
        <location evidence="1">Endoplasmic reticulum membrane</location>
        <topology evidence="1">Multi-pass membrane protein</topology>
    </subcellularLocation>
</comment>
<feature type="non-terminal residue" evidence="10">
    <location>
        <position position="130"/>
    </location>
</feature>
<sequence>MASPSIFERKRDLVYLIYFVIHLPIMLAFDLTHLYPSFLQFPWMSALQRWYVGMYGDRFFYDAPVWFPIYSAMELLYHIPLALYAIPALLRNSPYLPLHLLVYAVQVSITTLTCLAEMMGWEELEEWQRG</sequence>
<dbReference type="OrthoDB" id="433124at2759"/>
<dbReference type="PANTHER" id="PTHR31204">
    <property type="entry name" value="SIGMA INTRACELLULAR RECEPTOR 2"/>
    <property type="match status" value="1"/>
</dbReference>
<evidence type="ECO:0000259" key="9">
    <source>
        <dbReference type="PROSITE" id="PS51751"/>
    </source>
</evidence>
<evidence type="ECO:0000256" key="2">
    <source>
        <dbReference type="ARBA" id="ARBA00009096"/>
    </source>
</evidence>
<feature type="transmembrane region" description="Helical" evidence="8">
    <location>
        <begin position="98"/>
        <end position="121"/>
    </location>
</feature>
<feature type="transmembrane region" description="Helical" evidence="8">
    <location>
        <begin position="12"/>
        <end position="35"/>
    </location>
</feature>
<evidence type="ECO:0000256" key="8">
    <source>
        <dbReference type="SAM" id="Phobius"/>
    </source>
</evidence>
<dbReference type="GO" id="GO:0005789">
    <property type="term" value="C:endoplasmic reticulum membrane"/>
    <property type="evidence" value="ECO:0007669"/>
    <property type="project" value="UniProtKB-SubCell"/>
</dbReference>
<gene>
    <name evidence="10" type="ORF">GQ43DRAFT_395083</name>
</gene>
<dbReference type="Pfam" id="PF05241">
    <property type="entry name" value="EBP"/>
    <property type="match status" value="1"/>
</dbReference>
<evidence type="ECO:0000256" key="4">
    <source>
        <dbReference type="ARBA" id="ARBA00022824"/>
    </source>
</evidence>
<dbReference type="InterPro" id="IPR033118">
    <property type="entry name" value="EXPERA"/>
</dbReference>
<keyword evidence="3 7" id="KW-0812">Transmembrane</keyword>
<comment type="caution">
    <text evidence="10">The sequence shown here is derived from an EMBL/GenBank/DDBJ whole genome shotgun (WGS) entry which is preliminary data.</text>
</comment>
<dbReference type="PANTHER" id="PTHR31204:SF1">
    <property type="entry name" value="SIGMA INTRACELLULAR RECEPTOR 2"/>
    <property type="match status" value="1"/>
</dbReference>
<evidence type="ECO:0000313" key="11">
    <source>
        <dbReference type="Proteomes" id="UP000799536"/>
    </source>
</evidence>
<proteinExistence type="inferred from homology"/>
<feature type="transmembrane region" description="Helical" evidence="8">
    <location>
        <begin position="65"/>
        <end position="86"/>
    </location>
</feature>
<dbReference type="PROSITE" id="PS51751">
    <property type="entry name" value="EXPERA"/>
    <property type="match status" value="1"/>
</dbReference>
<evidence type="ECO:0000256" key="6">
    <source>
        <dbReference type="ARBA" id="ARBA00023136"/>
    </source>
</evidence>
<keyword evidence="6 7" id="KW-0472">Membrane</keyword>
<keyword evidence="5 7" id="KW-1133">Transmembrane helix</keyword>
<evidence type="ECO:0000256" key="1">
    <source>
        <dbReference type="ARBA" id="ARBA00004477"/>
    </source>
</evidence>
<comment type="similarity">
    <text evidence="2">Belongs to the TMEM97/sigma-2 receptor family.</text>
</comment>
<dbReference type="Proteomes" id="UP000799536">
    <property type="component" value="Unassembled WGS sequence"/>
</dbReference>
<dbReference type="AlphaFoldDB" id="A0A9P4MVF0"/>
<dbReference type="InterPro" id="IPR016964">
    <property type="entry name" value="Sigma2_recept"/>
</dbReference>
<evidence type="ECO:0000256" key="7">
    <source>
        <dbReference type="PROSITE-ProRule" id="PRU01087"/>
    </source>
</evidence>
<evidence type="ECO:0000256" key="5">
    <source>
        <dbReference type="ARBA" id="ARBA00022989"/>
    </source>
</evidence>
<dbReference type="PIRSF" id="PIRSF031032">
    <property type="entry name" value="TMP_97_prd"/>
    <property type="match status" value="1"/>
</dbReference>
<dbReference type="EMBL" id="ML993992">
    <property type="protein sequence ID" value="KAF2201083.1"/>
    <property type="molecule type" value="Genomic_DNA"/>
</dbReference>
<reference evidence="10" key="1">
    <citation type="journal article" date="2020" name="Stud. Mycol.">
        <title>101 Dothideomycetes genomes: a test case for predicting lifestyles and emergence of pathogens.</title>
        <authorList>
            <person name="Haridas S."/>
            <person name="Albert R."/>
            <person name="Binder M."/>
            <person name="Bloem J."/>
            <person name="Labutti K."/>
            <person name="Salamov A."/>
            <person name="Andreopoulos B."/>
            <person name="Baker S."/>
            <person name="Barry K."/>
            <person name="Bills G."/>
            <person name="Bluhm B."/>
            <person name="Cannon C."/>
            <person name="Castanera R."/>
            <person name="Culley D."/>
            <person name="Daum C."/>
            <person name="Ezra D."/>
            <person name="Gonzalez J."/>
            <person name="Henrissat B."/>
            <person name="Kuo A."/>
            <person name="Liang C."/>
            <person name="Lipzen A."/>
            <person name="Lutzoni F."/>
            <person name="Magnuson J."/>
            <person name="Mondo S."/>
            <person name="Nolan M."/>
            <person name="Ohm R."/>
            <person name="Pangilinan J."/>
            <person name="Park H.-J."/>
            <person name="Ramirez L."/>
            <person name="Alfaro M."/>
            <person name="Sun H."/>
            <person name="Tritt A."/>
            <person name="Yoshinaga Y."/>
            <person name="Zwiers L.-H."/>
            <person name="Turgeon B."/>
            <person name="Goodwin S."/>
            <person name="Spatafora J."/>
            <person name="Crous P."/>
            <person name="Grigoriev I."/>
        </authorList>
    </citation>
    <scope>NUCLEOTIDE SEQUENCE</scope>
    <source>
        <strain evidence="10">ATCC 74209</strain>
    </source>
</reference>
<evidence type="ECO:0000256" key="3">
    <source>
        <dbReference type="ARBA" id="ARBA00022692"/>
    </source>
</evidence>
<evidence type="ECO:0000313" key="10">
    <source>
        <dbReference type="EMBL" id="KAF2201083.1"/>
    </source>
</evidence>